<feature type="compositionally biased region" description="Low complexity" evidence="1">
    <location>
        <begin position="503"/>
        <end position="513"/>
    </location>
</feature>
<keyword evidence="3" id="KW-1185">Reference proteome</keyword>
<evidence type="ECO:0000313" key="2">
    <source>
        <dbReference type="EMBL" id="GAW83390.1"/>
    </source>
</evidence>
<dbReference type="RefSeq" id="XP_028545979.1">
    <property type="nucleotide sequence ID" value="XM_028690178.1"/>
</dbReference>
<feature type="compositionally biased region" description="Polar residues" evidence="1">
    <location>
        <begin position="222"/>
        <end position="246"/>
    </location>
</feature>
<feature type="compositionally biased region" description="Basic and acidic residues" evidence="1">
    <location>
        <begin position="194"/>
        <end position="220"/>
    </location>
</feature>
<dbReference type="OrthoDB" id="377725at2759"/>
<feature type="compositionally biased region" description="Polar residues" evidence="1">
    <location>
        <begin position="30"/>
        <end position="59"/>
    </location>
</feature>
<evidence type="ECO:0000313" key="3">
    <source>
        <dbReference type="Proteomes" id="UP000195521"/>
    </source>
</evidence>
<feature type="compositionally biased region" description="Basic and acidic residues" evidence="1">
    <location>
        <begin position="252"/>
        <end position="277"/>
    </location>
</feature>
<feature type="region of interest" description="Disordered" evidence="1">
    <location>
        <begin position="30"/>
        <end position="76"/>
    </location>
</feature>
<dbReference type="GeneID" id="39750133"/>
<feature type="compositionally biased region" description="Basic and acidic residues" evidence="1">
    <location>
        <begin position="170"/>
        <end position="179"/>
    </location>
</feature>
<reference evidence="3" key="1">
    <citation type="submission" date="2017-04" db="EMBL/GenBank/DDBJ databases">
        <title>Plasmodium gonderi genome.</title>
        <authorList>
            <person name="Arisue N."/>
            <person name="Honma H."/>
            <person name="Kawai S."/>
            <person name="Tougan T."/>
            <person name="Tanabe K."/>
            <person name="Horii T."/>
        </authorList>
    </citation>
    <scope>NUCLEOTIDE SEQUENCE [LARGE SCALE GENOMIC DNA]</scope>
    <source>
        <strain evidence="3">ATCC 30045</strain>
    </source>
</reference>
<feature type="region of interest" description="Disordered" evidence="1">
    <location>
        <begin position="1299"/>
        <end position="1352"/>
    </location>
</feature>
<dbReference type="EMBL" id="BDQF01000015">
    <property type="protein sequence ID" value="GAW83390.1"/>
    <property type="molecule type" value="Genomic_DNA"/>
</dbReference>
<name>A0A1Y1JMC7_PLAGO</name>
<proteinExistence type="predicted"/>
<comment type="caution">
    <text evidence="2">The sequence shown here is derived from an EMBL/GenBank/DDBJ whole genome shotgun (WGS) entry which is preliminary data.</text>
</comment>
<feature type="region of interest" description="Disordered" evidence="1">
    <location>
        <begin position="468"/>
        <end position="549"/>
    </location>
</feature>
<feature type="region of interest" description="Disordered" evidence="1">
    <location>
        <begin position="577"/>
        <end position="605"/>
    </location>
</feature>
<accession>A0A1Y1JMC7</accession>
<sequence length="1643" mass="190155">MHSNELYGPYDEIEGEDVKSINGEATKSNYYLTDQNEDTFSNKSNVSADNNISVPTSFSEDAPPGEEVKKNDETNSLIKPEQFSHMFKGPELDIMYKQDKGENKYYENNVIQNEELEASRKKKSLPHSYDHKSNYVKGTKNIITSKGNFWFINNGGNINEQGAKGKNKTMQHERNEETGKFLSFTDSAWDNTETEMKRFEKKSQIPTKYAKDWPNEKDEPSGQDNTNEQGNPNEQDNPNGHDQQNVRGKPKGHNELNKQGHKNKQDDENMQDEKKFQNEQPDSAIKKKENATNDHVAEKKNCTQKSKLHGQDLKKKKKNEQISNLLSSKLFGSRDLSIKSTQNGGEKNVIANFTSAKINNELSVLGLRKEKNREIIKNFEKFSLNSNSQKHIFNTLKNKKKYFDRKVEKCMDNSQENSSVEQIMVQKFFIQQSDTDIIVQKKINSIENILEETERKNMNNSLKKINSLKKDNERTNGNATISQNTSGARNEEGNDNMVQIRTSSISSSSFSNDQSKENENIEDINNDTHLRKHRNNQTNGAFTNNLEKNDYENPLDTSCTPFEYKTKMKINKKTNKIEENGTVQANENFKNNNVESKSESKGTSSESSYELADIKIYDDSEIEEAKESELEPFWLNREISSLLNKSTNYCSKYSDEFNINETVWNVGNNNNRIHHSTSVGYIEDEKIKKKIISPKMKKYESDIITSVKRKTSFFDKKNTVDNIAMNGRPFIMEEDNEEHLHSKAKQCTIEDISNCKYSTISKDFVDDNEKKENLDIFSKLDAIKNKISLINDIDIDNINFEKFDMYQIDFKKLGLKVDNLEKEEKYILMLYISQKKLECITHERGICKSAYDYEKGRQSNPIQMKEVKDNKLMYDSFHLEDANCEETWGERSKYMYPLTHKKNFYTNCITTKESLEEDKEERKNFLKSSPSAEINTSHNFSIPKNISLGLGTQKLVSDNYVHANTETAIEYINGINSYLSSKSNSSSGFHQLGLFFELYYNLSKQNSIMSNGENSNDSNANNEKILLKKILKNFIYLFLQDECIDELVKNYEDMKKAIGKEDVTLKNSICLQYICSSLLQDISKYKKDKQDEKMDMNSSLVFSEIVKEIGNKFLKNDQVMEKIKGIQIINRILREEVRTYSIKVACVDKYLDIEPHFIEETEKVIVGNDIGFFHMHILNSNYVYNYHKHEETKLTEQNNNPVWNFFYGYFNDIYNWYNDKNNNDILTPLQVENGNINKDISSSKRVSRNFIKQKKNEPKKYNEDIHKKEETYENSDKHLLHQDKIDSTMNNSDTTTTIVFEENDINESKDQQEISRSLDEKENANKNDPKDHVKRNNVPNENKTDTKMESCSISQKSKKYITNIKHEQGTIFSNSTNIEECLIESNISSIDNFISENYNKIGDSENVGTLVPQELDHYTVENEITSDKKNCIGNSREDPIYGGMTSESVPYLDTNMLYNNSKNSISSNNSLHCKKEPILNEQNKKIINDTVEAYLVTFQYKGSIPKDQTNEISKICRDKNKNIIGCYLSSQNDKSLIAVHMKNDKIENTTNAHFIVERCNKYNKEISNSYVHILNSSTKQYLAINLQNGELLFTIKYDDSFFIDERNVENRISTYFQLHSTSDMMKSIFIQDVVQSFADVILN</sequence>
<dbReference type="Proteomes" id="UP000195521">
    <property type="component" value="Unassembled WGS sequence"/>
</dbReference>
<feature type="region of interest" description="Disordered" evidence="1">
    <location>
        <begin position="162"/>
        <end position="320"/>
    </location>
</feature>
<feature type="compositionally biased region" description="Polar residues" evidence="1">
    <location>
        <begin position="536"/>
        <end position="546"/>
    </location>
</feature>
<gene>
    <name evidence="2" type="ORF">PGO_141840</name>
</gene>
<feature type="compositionally biased region" description="Basic and acidic residues" evidence="1">
    <location>
        <begin position="1306"/>
        <end position="1331"/>
    </location>
</feature>
<feature type="compositionally biased region" description="Polar residues" evidence="1">
    <location>
        <begin position="475"/>
        <end position="488"/>
    </location>
</feature>
<protein>
    <submittedName>
        <fullName evidence="2">Uncharacterized protein</fullName>
    </submittedName>
</protein>
<evidence type="ECO:0000256" key="1">
    <source>
        <dbReference type="SAM" id="MobiDB-lite"/>
    </source>
</evidence>
<feature type="compositionally biased region" description="Basic and acidic residues" evidence="1">
    <location>
        <begin position="1254"/>
        <end position="1275"/>
    </location>
</feature>
<feature type="compositionally biased region" description="Polar residues" evidence="1">
    <location>
        <begin position="581"/>
        <end position="594"/>
    </location>
</feature>
<dbReference type="OMA" id="RCRKYNK"/>
<feature type="region of interest" description="Disordered" evidence="1">
    <location>
        <begin position="1252"/>
        <end position="1275"/>
    </location>
</feature>
<feature type="compositionally biased region" description="Basic and acidic residues" evidence="1">
    <location>
        <begin position="284"/>
        <end position="301"/>
    </location>
</feature>
<organism evidence="2 3">
    <name type="scientific">Plasmodium gonderi</name>
    <dbReference type="NCBI Taxonomy" id="77519"/>
    <lineage>
        <taxon>Eukaryota</taxon>
        <taxon>Sar</taxon>
        <taxon>Alveolata</taxon>
        <taxon>Apicomplexa</taxon>
        <taxon>Aconoidasida</taxon>
        <taxon>Haemosporida</taxon>
        <taxon>Plasmodiidae</taxon>
        <taxon>Plasmodium</taxon>
        <taxon>Plasmodium (Plasmodium)</taxon>
    </lineage>
</organism>